<evidence type="ECO:0000313" key="9">
    <source>
        <dbReference type="EMBL" id="GKX31466.1"/>
    </source>
</evidence>
<dbReference type="Gene3D" id="1.10.3720.10">
    <property type="entry name" value="MetI-like"/>
    <property type="match status" value="1"/>
</dbReference>
<feature type="transmembrane region" description="Helical" evidence="7">
    <location>
        <begin position="150"/>
        <end position="171"/>
    </location>
</feature>
<evidence type="ECO:0000256" key="7">
    <source>
        <dbReference type="RuleBase" id="RU363032"/>
    </source>
</evidence>
<dbReference type="InterPro" id="IPR000515">
    <property type="entry name" value="MetI-like"/>
</dbReference>
<feature type="transmembrane region" description="Helical" evidence="7">
    <location>
        <begin position="21"/>
        <end position="43"/>
    </location>
</feature>
<evidence type="ECO:0000313" key="10">
    <source>
        <dbReference type="Proteomes" id="UP001144256"/>
    </source>
</evidence>
<gene>
    <name evidence="9" type="ORF">SH1V18_39460</name>
</gene>
<evidence type="ECO:0000256" key="6">
    <source>
        <dbReference type="ARBA" id="ARBA00023136"/>
    </source>
</evidence>
<comment type="similarity">
    <text evidence="7">Belongs to the binding-protein-dependent transport system permease family.</text>
</comment>
<evidence type="ECO:0000256" key="3">
    <source>
        <dbReference type="ARBA" id="ARBA00022475"/>
    </source>
</evidence>
<keyword evidence="10" id="KW-1185">Reference proteome</keyword>
<dbReference type="SUPFAM" id="SSF161098">
    <property type="entry name" value="MetI-like"/>
    <property type="match status" value="1"/>
</dbReference>
<keyword evidence="5 7" id="KW-1133">Transmembrane helix</keyword>
<dbReference type="RefSeq" id="WP_281818553.1">
    <property type="nucleotide sequence ID" value="NZ_BRLB01000017.1"/>
</dbReference>
<dbReference type="PANTHER" id="PTHR43744">
    <property type="entry name" value="ABC TRANSPORTER PERMEASE PROTEIN MG189-RELATED-RELATED"/>
    <property type="match status" value="1"/>
</dbReference>
<keyword evidence="6 7" id="KW-0472">Membrane</keyword>
<feature type="transmembrane region" description="Helical" evidence="7">
    <location>
        <begin position="80"/>
        <end position="101"/>
    </location>
</feature>
<dbReference type="GO" id="GO:0005886">
    <property type="term" value="C:plasma membrane"/>
    <property type="evidence" value="ECO:0007669"/>
    <property type="project" value="UniProtKB-SubCell"/>
</dbReference>
<keyword evidence="2 7" id="KW-0813">Transport</keyword>
<evidence type="ECO:0000259" key="8">
    <source>
        <dbReference type="PROSITE" id="PS50928"/>
    </source>
</evidence>
<feature type="transmembrane region" description="Helical" evidence="7">
    <location>
        <begin position="113"/>
        <end position="130"/>
    </location>
</feature>
<protein>
    <submittedName>
        <fullName evidence="9">ABC transporter permease</fullName>
    </submittedName>
</protein>
<dbReference type="GO" id="GO:0055085">
    <property type="term" value="P:transmembrane transport"/>
    <property type="evidence" value="ECO:0007669"/>
    <property type="project" value="InterPro"/>
</dbReference>
<reference evidence="9" key="1">
    <citation type="submission" date="2022-06" db="EMBL/GenBank/DDBJ databases">
        <title>Vallitalea longa sp. nov., an anaerobic bacterium isolated from marine sediment.</title>
        <authorList>
            <person name="Hirano S."/>
            <person name="Terahara T."/>
            <person name="Mori K."/>
            <person name="Hamada M."/>
            <person name="Matsumoto R."/>
            <person name="Kobayashi T."/>
        </authorList>
    </citation>
    <scope>NUCLEOTIDE SEQUENCE</scope>
    <source>
        <strain evidence="9">SH18-1</strain>
    </source>
</reference>
<sequence length="296" mass="33360">MVDLKRKNKIKVTLSGFIFDRINNLVLFVIVLITLYPMIYILMASISNGNELIKHTGILLWPKGKATLAAYEMVLGNPSIIRGFAISVFIVVAGTSISLILTSMGAYFLSRKNVLFGTPIMMFIAFTMFFRGGLVPEFLIYKELGFVNNIWAPILPFAINTFNLIILRTAFFGIPDSLEESARIDGAGHVTILTKIMLPLLKPTLAVITLYYAVYYWNSWFWPSLLIRDKSMHPLQVIMRDILIASDSEMLQNTEDIVSETVKFATIMVSTIPILFVYPYLQKYFVKGVMIGAVKG</sequence>
<evidence type="ECO:0000256" key="1">
    <source>
        <dbReference type="ARBA" id="ARBA00004651"/>
    </source>
</evidence>
<feature type="transmembrane region" description="Helical" evidence="7">
    <location>
        <begin position="192"/>
        <end position="214"/>
    </location>
</feature>
<dbReference type="Proteomes" id="UP001144256">
    <property type="component" value="Unassembled WGS sequence"/>
</dbReference>
<keyword evidence="4 7" id="KW-0812">Transmembrane</keyword>
<feature type="transmembrane region" description="Helical" evidence="7">
    <location>
        <begin position="262"/>
        <end position="281"/>
    </location>
</feature>
<organism evidence="9 10">
    <name type="scientific">Vallitalea longa</name>
    <dbReference type="NCBI Taxonomy" id="2936439"/>
    <lineage>
        <taxon>Bacteria</taxon>
        <taxon>Bacillati</taxon>
        <taxon>Bacillota</taxon>
        <taxon>Clostridia</taxon>
        <taxon>Lachnospirales</taxon>
        <taxon>Vallitaleaceae</taxon>
        <taxon>Vallitalea</taxon>
    </lineage>
</organism>
<accession>A0A9W5YEX6</accession>
<dbReference type="Pfam" id="PF00528">
    <property type="entry name" value="BPD_transp_1"/>
    <property type="match status" value="1"/>
</dbReference>
<dbReference type="EMBL" id="BRLB01000017">
    <property type="protein sequence ID" value="GKX31466.1"/>
    <property type="molecule type" value="Genomic_DNA"/>
</dbReference>
<dbReference type="PANTHER" id="PTHR43744:SF9">
    <property type="entry name" value="POLYGALACTURONAN_RHAMNOGALACTURONAN TRANSPORT SYSTEM PERMEASE PROTEIN YTCP"/>
    <property type="match status" value="1"/>
</dbReference>
<dbReference type="CDD" id="cd06261">
    <property type="entry name" value="TM_PBP2"/>
    <property type="match status" value="1"/>
</dbReference>
<feature type="domain" description="ABC transmembrane type-1" evidence="8">
    <location>
        <begin position="84"/>
        <end position="276"/>
    </location>
</feature>
<dbReference type="PROSITE" id="PS50928">
    <property type="entry name" value="ABC_TM1"/>
    <property type="match status" value="1"/>
</dbReference>
<keyword evidence="3" id="KW-1003">Cell membrane</keyword>
<comment type="caution">
    <text evidence="9">The sequence shown here is derived from an EMBL/GenBank/DDBJ whole genome shotgun (WGS) entry which is preliminary data.</text>
</comment>
<name>A0A9W5YEX6_9FIRM</name>
<evidence type="ECO:0000256" key="4">
    <source>
        <dbReference type="ARBA" id="ARBA00022692"/>
    </source>
</evidence>
<evidence type="ECO:0000256" key="5">
    <source>
        <dbReference type="ARBA" id="ARBA00022989"/>
    </source>
</evidence>
<dbReference type="AlphaFoldDB" id="A0A9W5YEX6"/>
<proteinExistence type="inferred from homology"/>
<dbReference type="InterPro" id="IPR035906">
    <property type="entry name" value="MetI-like_sf"/>
</dbReference>
<evidence type="ECO:0000256" key="2">
    <source>
        <dbReference type="ARBA" id="ARBA00022448"/>
    </source>
</evidence>
<comment type="subcellular location">
    <subcellularLocation>
        <location evidence="1 7">Cell membrane</location>
        <topology evidence="1 7">Multi-pass membrane protein</topology>
    </subcellularLocation>
</comment>